<dbReference type="PANTHER" id="PTHR33495:SF2">
    <property type="entry name" value="ANTI-SIGMA FACTOR ANTAGONIST TM_1081-RELATED"/>
    <property type="match status" value="1"/>
</dbReference>
<protein>
    <recommendedName>
        <fullName evidence="2">Anti-sigma factor antagonist</fullName>
    </recommendedName>
</protein>
<dbReference type="Pfam" id="PF01740">
    <property type="entry name" value="STAS"/>
    <property type="match status" value="1"/>
</dbReference>
<gene>
    <name evidence="4" type="ORF">LX16_2791</name>
</gene>
<feature type="domain" description="STAS" evidence="3">
    <location>
        <begin position="13"/>
        <end position="119"/>
    </location>
</feature>
<proteinExistence type="inferred from homology"/>
<organism evidence="4 5">
    <name type="scientific">Stackebrandtia albiflava</name>
    <dbReference type="NCBI Taxonomy" id="406432"/>
    <lineage>
        <taxon>Bacteria</taxon>
        <taxon>Bacillati</taxon>
        <taxon>Actinomycetota</taxon>
        <taxon>Actinomycetes</taxon>
        <taxon>Glycomycetales</taxon>
        <taxon>Glycomycetaceae</taxon>
        <taxon>Stackebrandtia</taxon>
    </lineage>
</organism>
<dbReference type="InterPro" id="IPR036513">
    <property type="entry name" value="STAS_dom_sf"/>
</dbReference>
<name>A0A562V2G6_9ACTN</name>
<dbReference type="CDD" id="cd07043">
    <property type="entry name" value="STAS_anti-anti-sigma_factors"/>
    <property type="match status" value="1"/>
</dbReference>
<dbReference type="GO" id="GO:0043856">
    <property type="term" value="F:anti-sigma factor antagonist activity"/>
    <property type="evidence" value="ECO:0007669"/>
    <property type="project" value="InterPro"/>
</dbReference>
<evidence type="ECO:0000313" key="4">
    <source>
        <dbReference type="EMBL" id="TWJ12045.1"/>
    </source>
</evidence>
<evidence type="ECO:0000256" key="2">
    <source>
        <dbReference type="RuleBase" id="RU003749"/>
    </source>
</evidence>
<dbReference type="Proteomes" id="UP000321617">
    <property type="component" value="Unassembled WGS sequence"/>
</dbReference>
<reference evidence="4 5" key="1">
    <citation type="journal article" date="2013" name="Stand. Genomic Sci.">
        <title>Genomic Encyclopedia of Type Strains, Phase I: The one thousand microbial genomes (KMG-I) project.</title>
        <authorList>
            <person name="Kyrpides N.C."/>
            <person name="Woyke T."/>
            <person name="Eisen J.A."/>
            <person name="Garrity G."/>
            <person name="Lilburn T.G."/>
            <person name="Beck B.J."/>
            <person name="Whitman W.B."/>
            <person name="Hugenholtz P."/>
            <person name="Klenk H.P."/>
        </authorList>
    </citation>
    <scope>NUCLEOTIDE SEQUENCE [LARGE SCALE GENOMIC DNA]</scope>
    <source>
        <strain evidence="4 5">DSM 45044</strain>
    </source>
</reference>
<keyword evidence="5" id="KW-1185">Reference proteome</keyword>
<dbReference type="AlphaFoldDB" id="A0A562V2G6"/>
<dbReference type="SUPFAM" id="SSF52091">
    <property type="entry name" value="SpoIIaa-like"/>
    <property type="match status" value="1"/>
</dbReference>
<dbReference type="InterPro" id="IPR002645">
    <property type="entry name" value="STAS_dom"/>
</dbReference>
<sequence length="119" mass="12838">MTTYGRVVAAMDLILSTATAGELTVVSVTGEIDMYTAPQLRGYLTELLAEGVTRLAIDVNGVDFCDSTGLGVFIGTLRRLREVGGSLIIVCAREQMLKIFQLTGLQKVFDIRPQLPTDG</sequence>
<accession>A0A562V2G6</accession>
<dbReference type="Gene3D" id="3.30.750.24">
    <property type="entry name" value="STAS domain"/>
    <property type="match status" value="1"/>
</dbReference>
<dbReference type="InterPro" id="IPR003658">
    <property type="entry name" value="Anti-sigma_ant"/>
</dbReference>
<dbReference type="NCBIfam" id="TIGR00377">
    <property type="entry name" value="ant_ant_sig"/>
    <property type="match status" value="1"/>
</dbReference>
<evidence type="ECO:0000259" key="3">
    <source>
        <dbReference type="PROSITE" id="PS50801"/>
    </source>
</evidence>
<comment type="similarity">
    <text evidence="1 2">Belongs to the anti-sigma-factor antagonist family.</text>
</comment>
<evidence type="ECO:0000313" key="5">
    <source>
        <dbReference type="Proteomes" id="UP000321617"/>
    </source>
</evidence>
<dbReference type="PANTHER" id="PTHR33495">
    <property type="entry name" value="ANTI-SIGMA FACTOR ANTAGONIST TM_1081-RELATED-RELATED"/>
    <property type="match status" value="1"/>
</dbReference>
<evidence type="ECO:0000256" key="1">
    <source>
        <dbReference type="ARBA" id="ARBA00009013"/>
    </source>
</evidence>
<comment type="caution">
    <text evidence="4">The sequence shown here is derived from an EMBL/GenBank/DDBJ whole genome shotgun (WGS) entry which is preliminary data.</text>
</comment>
<dbReference type="EMBL" id="VLLL01000006">
    <property type="protein sequence ID" value="TWJ12045.1"/>
    <property type="molecule type" value="Genomic_DNA"/>
</dbReference>
<dbReference type="PROSITE" id="PS50801">
    <property type="entry name" value="STAS"/>
    <property type="match status" value="1"/>
</dbReference>